<dbReference type="OrthoDB" id="4835952at2759"/>
<protein>
    <submittedName>
        <fullName evidence="1">Uncharacterized protein</fullName>
    </submittedName>
</protein>
<organism evidence="1 2">
    <name type="scientific">Hyaloscypha variabilis (strain UAMH 11265 / GT02V1 / F)</name>
    <name type="common">Meliniomyces variabilis</name>
    <dbReference type="NCBI Taxonomy" id="1149755"/>
    <lineage>
        <taxon>Eukaryota</taxon>
        <taxon>Fungi</taxon>
        <taxon>Dikarya</taxon>
        <taxon>Ascomycota</taxon>
        <taxon>Pezizomycotina</taxon>
        <taxon>Leotiomycetes</taxon>
        <taxon>Helotiales</taxon>
        <taxon>Hyaloscyphaceae</taxon>
        <taxon>Hyaloscypha</taxon>
        <taxon>Hyaloscypha variabilis</taxon>
    </lineage>
</organism>
<sequence>MMDPSTWWIYPHPHLLQVDQWVMKLTYTTAQSTQTQPNGEGAAMSNASGDVVTFDTAGVYKGNPLHPYQLDVQY</sequence>
<dbReference type="Proteomes" id="UP000235786">
    <property type="component" value="Unassembled WGS sequence"/>
</dbReference>
<gene>
    <name evidence="1" type="ORF">L207DRAFT_307128</name>
</gene>
<name>A0A2J6RUL7_HYAVF</name>
<accession>A0A2J6RUL7</accession>
<evidence type="ECO:0000313" key="2">
    <source>
        <dbReference type="Proteomes" id="UP000235786"/>
    </source>
</evidence>
<reference evidence="1 2" key="1">
    <citation type="submission" date="2016-04" db="EMBL/GenBank/DDBJ databases">
        <title>A degradative enzymes factory behind the ericoid mycorrhizal symbiosis.</title>
        <authorList>
            <consortium name="DOE Joint Genome Institute"/>
            <person name="Martino E."/>
            <person name="Morin E."/>
            <person name="Grelet G."/>
            <person name="Kuo A."/>
            <person name="Kohler A."/>
            <person name="Daghino S."/>
            <person name="Barry K."/>
            <person name="Choi C."/>
            <person name="Cichocki N."/>
            <person name="Clum A."/>
            <person name="Copeland A."/>
            <person name="Hainaut M."/>
            <person name="Haridas S."/>
            <person name="Labutti K."/>
            <person name="Lindquist E."/>
            <person name="Lipzen A."/>
            <person name="Khouja H.-R."/>
            <person name="Murat C."/>
            <person name="Ohm R."/>
            <person name="Olson A."/>
            <person name="Spatafora J."/>
            <person name="Veneault-Fourrey C."/>
            <person name="Henrissat B."/>
            <person name="Grigoriev I."/>
            <person name="Martin F."/>
            <person name="Perotto S."/>
        </authorList>
    </citation>
    <scope>NUCLEOTIDE SEQUENCE [LARGE SCALE GENOMIC DNA]</scope>
    <source>
        <strain evidence="1 2">F</strain>
    </source>
</reference>
<keyword evidence="2" id="KW-1185">Reference proteome</keyword>
<dbReference type="EMBL" id="KZ613943">
    <property type="protein sequence ID" value="PMD42214.1"/>
    <property type="molecule type" value="Genomic_DNA"/>
</dbReference>
<proteinExistence type="predicted"/>
<evidence type="ECO:0000313" key="1">
    <source>
        <dbReference type="EMBL" id="PMD42214.1"/>
    </source>
</evidence>
<dbReference type="AlphaFoldDB" id="A0A2J6RUL7"/>